<dbReference type="PANTHER" id="PTHR11061">
    <property type="entry name" value="RNA M5U METHYLTRANSFERASE"/>
    <property type="match status" value="1"/>
</dbReference>
<feature type="active site" evidence="5">
    <location>
        <position position="440"/>
    </location>
</feature>
<protein>
    <submittedName>
        <fullName evidence="7">23S rRNA (Uracil(1939)-C(5))-methyltransferase RlmD</fullName>
        <ecNumber evidence="7">2.1.1.190</ecNumber>
    </submittedName>
</protein>
<dbReference type="Gene3D" id="3.40.50.150">
    <property type="entry name" value="Vaccinia Virus protein VP39"/>
    <property type="match status" value="1"/>
</dbReference>
<dbReference type="GO" id="GO:0032259">
    <property type="term" value="P:methylation"/>
    <property type="evidence" value="ECO:0007669"/>
    <property type="project" value="UniProtKB-KW"/>
</dbReference>
<feature type="active site" description="Nucleophile" evidence="4">
    <location>
        <position position="440"/>
    </location>
</feature>
<feature type="binding site" evidence="4">
    <location>
        <position position="413"/>
    </location>
    <ligand>
        <name>S-adenosyl-L-methionine</name>
        <dbReference type="ChEBI" id="CHEBI:59789"/>
    </ligand>
</feature>
<dbReference type="PROSITE" id="PS01230">
    <property type="entry name" value="TRMA_1"/>
    <property type="match status" value="1"/>
</dbReference>
<evidence type="ECO:0000259" key="6">
    <source>
        <dbReference type="PROSITE" id="PS50926"/>
    </source>
</evidence>
<feature type="binding site" evidence="4">
    <location>
        <position position="312"/>
    </location>
    <ligand>
        <name>S-adenosyl-L-methionine</name>
        <dbReference type="ChEBI" id="CHEBI:59789"/>
    </ligand>
</feature>
<evidence type="ECO:0000256" key="5">
    <source>
        <dbReference type="PROSITE-ProRule" id="PRU10015"/>
    </source>
</evidence>
<gene>
    <name evidence="7" type="primary">rlmD</name>
    <name evidence="7" type="ORF">AAAT04_06960</name>
</gene>
<name>A0ABV1EKJ9_9FIRM</name>
<evidence type="ECO:0000256" key="1">
    <source>
        <dbReference type="ARBA" id="ARBA00022603"/>
    </source>
</evidence>
<feature type="binding site" evidence="4">
    <location>
        <position position="362"/>
    </location>
    <ligand>
        <name>S-adenosyl-L-methionine</name>
        <dbReference type="ChEBI" id="CHEBI:59789"/>
    </ligand>
</feature>
<dbReference type="NCBIfam" id="TIGR00479">
    <property type="entry name" value="rumA"/>
    <property type="match status" value="1"/>
</dbReference>
<dbReference type="InterPro" id="IPR030390">
    <property type="entry name" value="MeTrfase_TrmA_AS"/>
</dbReference>
<accession>A0ABV1EKJ9</accession>
<evidence type="ECO:0000313" key="8">
    <source>
        <dbReference type="Proteomes" id="UP001482186"/>
    </source>
</evidence>
<organism evidence="7 8">
    <name type="scientific">Coprococcus ammoniilyticus</name>
    <dbReference type="NCBI Taxonomy" id="2981785"/>
    <lineage>
        <taxon>Bacteria</taxon>
        <taxon>Bacillati</taxon>
        <taxon>Bacillota</taxon>
        <taxon>Clostridia</taxon>
        <taxon>Lachnospirales</taxon>
        <taxon>Lachnospiraceae</taxon>
        <taxon>Coprococcus</taxon>
    </lineage>
</organism>
<dbReference type="PROSITE" id="PS51687">
    <property type="entry name" value="SAM_MT_RNA_M5U"/>
    <property type="match status" value="1"/>
</dbReference>
<dbReference type="Pfam" id="PF01938">
    <property type="entry name" value="TRAM"/>
    <property type="match status" value="1"/>
</dbReference>
<evidence type="ECO:0000256" key="2">
    <source>
        <dbReference type="ARBA" id="ARBA00022679"/>
    </source>
</evidence>
<keyword evidence="2 4" id="KW-0808">Transferase</keyword>
<proteinExistence type="inferred from homology"/>
<dbReference type="CDD" id="cd02440">
    <property type="entry name" value="AdoMet_MTases"/>
    <property type="match status" value="1"/>
</dbReference>
<dbReference type="InterPro" id="IPR010280">
    <property type="entry name" value="U5_MeTrfase_fam"/>
</dbReference>
<dbReference type="EMBL" id="JBBNFM010000003">
    <property type="protein sequence ID" value="MEQ2453788.1"/>
    <property type="molecule type" value="Genomic_DNA"/>
</dbReference>
<dbReference type="InterPro" id="IPR012340">
    <property type="entry name" value="NA-bd_OB-fold"/>
</dbReference>
<dbReference type="SUPFAM" id="SSF53335">
    <property type="entry name" value="S-adenosyl-L-methionine-dependent methyltransferases"/>
    <property type="match status" value="1"/>
</dbReference>
<dbReference type="Gene3D" id="2.40.50.140">
    <property type="entry name" value="Nucleic acid-binding proteins"/>
    <property type="match status" value="1"/>
</dbReference>
<dbReference type="PANTHER" id="PTHR11061:SF30">
    <property type="entry name" value="TRNA (URACIL(54)-C(5))-METHYLTRANSFERASE"/>
    <property type="match status" value="1"/>
</dbReference>
<comment type="similarity">
    <text evidence="4">Belongs to the class I-like SAM-binding methyltransferase superfamily. RNA M5U methyltransferase family.</text>
</comment>
<feature type="domain" description="TRAM" evidence="6">
    <location>
        <begin position="2"/>
        <end position="86"/>
    </location>
</feature>
<evidence type="ECO:0000313" key="7">
    <source>
        <dbReference type="EMBL" id="MEQ2453788.1"/>
    </source>
</evidence>
<evidence type="ECO:0000256" key="3">
    <source>
        <dbReference type="ARBA" id="ARBA00022691"/>
    </source>
</evidence>
<dbReference type="Proteomes" id="UP001482186">
    <property type="component" value="Unassembled WGS sequence"/>
</dbReference>
<evidence type="ECO:0000256" key="4">
    <source>
        <dbReference type="PROSITE-ProRule" id="PRU01024"/>
    </source>
</evidence>
<dbReference type="Pfam" id="PF05958">
    <property type="entry name" value="tRNA_U5-meth_tr"/>
    <property type="match status" value="1"/>
</dbReference>
<keyword evidence="1 4" id="KW-0489">Methyltransferase</keyword>
<dbReference type="InterPro" id="IPR029063">
    <property type="entry name" value="SAM-dependent_MTases_sf"/>
</dbReference>
<dbReference type="RefSeq" id="WP_349115935.1">
    <property type="nucleotide sequence ID" value="NZ_JBBNFM010000003.1"/>
</dbReference>
<keyword evidence="3 4" id="KW-0949">S-adenosyl-L-methionine</keyword>
<dbReference type="GO" id="GO:0008168">
    <property type="term" value="F:methyltransferase activity"/>
    <property type="evidence" value="ECO:0007669"/>
    <property type="project" value="UniProtKB-KW"/>
</dbReference>
<reference evidence="7 8" key="1">
    <citation type="submission" date="2024-04" db="EMBL/GenBank/DDBJ databases">
        <title>Human intestinal bacterial collection.</title>
        <authorList>
            <person name="Pauvert C."/>
            <person name="Hitch T.C.A."/>
            <person name="Clavel T."/>
        </authorList>
    </citation>
    <scope>NUCLEOTIDE SEQUENCE [LARGE SCALE GENOMIC DNA]</scope>
    <source>
        <strain evidence="7 8">CLA-AA-H141</strain>
    </source>
</reference>
<dbReference type="EC" id="2.1.1.190" evidence="7"/>
<dbReference type="InterPro" id="IPR002792">
    <property type="entry name" value="TRAM_dom"/>
</dbReference>
<dbReference type="Gene3D" id="2.40.50.1070">
    <property type="match status" value="1"/>
</dbReference>
<dbReference type="PROSITE" id="PS50926">
    <property type="entry name" value="TRAM"/>
    <property type="match status" value="1"/>
</dbReference>
<keyword evidence="8" id="KW-1185">Reference proteome</keyword>
<sequence>MELKKNSIYTIEITDMGNEGEGIGHLSLSDVANNKTGTDISTKASSEDGNNVQNITVFVKDTVIGDVAEISIMKAKKSIAYGRLVRLITPSPYRVTPVCPVAKSCGGCSLQHISYEKQLEYKWNKVRECLRRIGKIENPDTLMEPIYGMKEPYHYRNKAQFPVGRDKNGNIVIGFYAGRTHSIIDSDTCAIGAEVNDQILPIIRAFLTEYNISTYNETTGQGLVRHILTRVGFTTGEVMVCLIVNGKKLPHADELISHLTKISGMTSICLNINTEKTNKILGPTCKTLWGSPYITDYIGNVKYRISPLSFYQVNPVQTKVLYEKALEYADLNGEETVWDMYCGIGTISLFLAQKAKQVYGVEIVPQAILDARKNAELNDIHNVEFFTGKAEEVVPAIYEKGGDGSQADVVVVDPPRKGCDKVLLDTLIRMNPKRLVYVSCDPATLARDIAILTPAGYHLEKVAVVDQFGHTGHVETVVLLSHKKPDGHINVKVEFGEGEGKVPLDNIAKRAEEYKPKERVTYKMIKEYIEAKYGFKVHTAYIAEVKRDLGLPMYDAPNAVEELKQPRKHPTAEKVEAIKDALKHFEVI</sequence>
<comment type="caution">
    <text evidence="7">The sequence shown here is derived from an EMBL/GenBank/DDBJ whole genome shotgun (WGS) entry which is preliminary data.</text>
</comment>
<dbReference type="SUPFAM" id="SSF50249">
    <property type="entry name" value="Nucleic acid-binding proteins"/>
    <property type="match status" value="1"/>
</dbReference>
<feature type="binding site" evidence="4">
    <location>
        <position position="341"/>
    </location>
    <ligand>
        <name>S-adenosyl-L-methionine</name>
        <dbReference type="ChEBI" id="CHEBI:59789"/>
    </ligand>
</feature>